<dbReference type="Proteomes" id="UP000515154">
    <property type="component" value="Linkage group LG2"/>
</dbReference>
<dbReference type="GO" id="GO:0042393">
    <property type="term" value="F:histone binding"/>
    <property type="evidence" value="ECO:0007669"/>
    <property type="project" value="TreeGrafter"/>
</dbReference>
<dbReference type="KEGG" id="osn:118762208"/>
<dbReference type="RefSeq" id="XP_036356641.1">
    <property type="nucleotide sequence ID" value="XM_036500748.1"/>
</dbReference>
<proteinExistence type="predicted"/>
<keyword evidence="2" id="KW-1185">Reference proteome</keyword>
<gene>
    <name evidence="3" type="primary">LOC118762208</name>
</gene>
<dbReference type="AlphaFoldDB" id="A0A7E6EM10"/>
<organism evidence="2 3">
    <name type="scientific">Octopus sinensis</name>
    <name type="common">East Asian common octopus</name>
    <dbReference type="NCBI Taxonomy" id="2607531"/>
    <lineage>
        <taxon>Eukaryota</taxon>
        <taxon>Metazoa</taxon>
        <taxon>Spiralia</taxon>
        <taxon>Lophotrochozoa</taxon>
        <taxon>Mollusca</taxon>
        <taxon>Cephalopoda</taxon>
        <taxon>Coleoidea</taxon>
        <taxon>Octopodiformes</taxon>
        <taxon>Octopoda</taxon>
        <taxon>Incirrata</taxon>
        <taxon>Octopodidae</taxon>
        <taxon>Octopus</taxon>
    </lineage>
</organism>
<dbReference type="GO" id="GO:0090535">
    <property type="term" value="C:WICH complex"/>
    <property type="evidence" value="ECO:0007669"/>
    <property type="project" value="InterPro"/>
</dbReference>
<evidence type="ECO:0000256" key="1">
    <source>
        <dbReference type="SAM" id="MobiDB-lite"/>
    </source>
</evidence>
<dbReference type="GO" id="GO:0140801">
    <property type="term" value="F:histone H2AXY142 kinase activity"/>
    <property type="evidence" value="ECO:0007669"/>
    <property type="project" value="InterPro"/>
</dbReference>
<dbReference type="PANTHER" id="PTHR46802:SF1">
    <property type="entry name" value="TYROSINE-PROTEIN KINASE BAZ1B"/>
    <property type="match status" value="1"/>
</dbReference>
<name>A0A7E6EM10_9MOLL</name>
<feature type="compositionally biased region" description="Low complexity" evidence="1">
    <location>
        <begin position="113"/>
        <end position="125"/>
    </location>
</feature>
<evidence type="ECO:0000313" key="3">
    <source>
        <dbReference type="RefSeq" id="XP_036356641.1"/>
    </source>
</evidence>
<dbReference type="GO" id="GO:0006974">
    <property type="term" value="P:DNA damage response"/>
    <property type="evidence" value="ECO:0007669"/>
    <property type="project" value="TreeGrafter"/>
</dbReference>
<evidence type="ECO:0000313" key="2">
    <source>
        <dbReference type="Proteomes" id="UP000515154"/>
    </source>
</evidence>
<reference evidence="3" key="1">
    <citation type="submission" date="2025-08" db="UniProtKB">
        <authorList>
            <consortium name="RefSeq"/>
        </authorList>
    </citation>
    <scope>IDENTIFICATION</scope>
</reference>
<feature type="region of interest" description="Disordered" evidence="1">
    <location>
        <begin position="113"/>
        <end position="140"/>
    </location>
</feature>
<protein>
    <submittedName>
        <fullName evidence="3">Tyrosine-protein kinase BAZ1B-like</fullName>
    </submittedName>
</protein>
<sequence length="215" mass="23373">MSKETTHINKYRPLLNTWGRQNGISTANSTGTFAYAITANAATSYNTSSTIDTDIITTAAAQIGSAAAAAVITTAANSQSCYSDTTTQQQSGTSDKVVKAKVVRIDTCGIQANPKSNCSSPSSNKENTDENSPNKDTGQKKWLPPKLVLYKYSIQLNEEEKIINCVPPADLTRVDRPPPKELRLFIRTHALCAGVTYSSPWVVDDVMIIKTWHTE</sequence>
<dbReference type="PANTHER" id="PTHR46802">
    <property type="entry name" value="TYROSINE-PROTEIN KINASE BAZ1B"/>
    <property type="match status" value="1"/>
</dbReference>
<dbReference type="InterPro" id="IPR047174">
    <property type="entry name" value="BAZ1B"/>
</dbReference>
<accession>A0A7E6EM10</accession>